<protein>
    <submittedName>
        <fullName evidence="2">Response regulator NasT</fullName>
    </submittedName>
</protein>
<evidence type="ECO:0000313" key="2">
    <source>
        <dbReference type="EMBL" id="SEW34110.1"/>
    </source>
</evidence>
<gene>
    <name evidence="2" type="ORF">SAMN05421659_1112</name>
</gene>
<dbReference type="PROSITE" id="PS50921">
    <property type="entry name" value="ANTAR"/>
    <property type="match status" value="1"/>
</dbReference>
<proteinExistence type="predicted"/>
<dbReference type="Proteomes" id="UP000199701">
    <property type="component" value="Unassembled WGS sequence"/>
</dbReference>
<reference evidence="2 3" key="1">
    <citation type="submission" date="2016-10" db="EMBL/GenBank/DDBJ databases">
        <authorList>
            <person name="de Groot N.N."/>
        </authorList>
    </citation>
    <scope>NUCLEOTIDE SEQUENCE [LARGE SCALE GENOMIC DNA]</scope>
    <source>
        <strain evidence="2 3">DSM 9179</strain>
    </source>
</reference>
<organism evidence="2 3">
    <name type="scientific">[Clostridium] fimetarium</name>
    <dbReference type="NCBI Taxonomy" id="99656"/>
    <lineage>
        <taxon>Bacteria</taxon>
        <taxon>Bacillati</taxon>
        <taxon>Bacillota</taxon>
        <taxon>Clostridia</taxon>
        <taxon>Lachnospirales</taxon>
        <taxon>Lachnospiraceae</taxon>
    </lineage>
</organism>
<dbReference type="InterPro" id="IPR005561">
    <property type="entry name" value="ANTAR"/>
</dbReference>
<dbReference type="RefSeq" id="WP_092454975.1">
    <property type="nucleotide sequence ID" value="NZ_FOJI01000011.1"/>
</dbReference>
<evidence type="ECO:0000313" key="3">
    <source>
        <dbReference type="Proteomes" id="UP000199701"/>
    </source>
</evidence>
<dbReference type="InterPro" id="IPR011006">
    <property type="entry name" value="CheY-like_superfamily"/>
</dbReference>
<dbReference type="AlphaFoldDB" id="A0A1I0R1K3"/>
<dbReference type="Gene3D" id="1.10.10.10">
    <property type="entry name" value="Winged helix-like DNA-binding domain superfamily/Winged helix DNA-binding domain"/>
    <property type="match status" value="1"/>
</dbReference>
<name>A0A1I0R1K3_9FIRM</name>
<dbReference type="OrthoDB" id="9808843at2"/>
<dbReference type="SUPFAM" id="SSF52172">
    <property type="entry name" value="CheY-like"/>
    <property type="match status" value="1"/>
</dbReference>
<dbReference type="STRING" id="99656.SAMN05421659_1112"/>
<dbReference type="SMART" id="SM01012">
    <property type="entry name" value="ANTAR"/>
    <property type="match status" value="1"/>
</dbReference>
<evidence type="ECO:0000259" key="1">
    <source>
        <dbReference type="PROSITE" id="PS50921"/>
    </source>
</evidence>
<sequence>MSSIIVAFPKIEDAKAIKNLLVRNGYDVAAPCITGAQVINLADSLSDGIIVCGYKLADMVYSELYEYKPKSFEMLLVATKSLWDNCVNNDVMCLAMPIKVHDLLSTIEMMQQAQIRKRRKMRSQPRKRDEEEQKIVDEAKRILMELNNMSEPEAHRYIQKCSMDSGNSFVESASMVIAIYM</sequence>
<accession>A0A1I0R1K3</accession>
<dbReference type="Pfam" id="PF03861">
    <property type="entry name" value="ANTAR"/>
    <property type="match status" value="1"/>
</dbReference>
<keyword evidence="3" id="KW-1185">Reference proteome</keyword>
<dbReference type="InterPro" id="IPR036388">
    <property type="entry name" value="WH-like_DNA-bd_sf"/>
</dbReference>
<dbReference type="EMBL" id="FOJI01000011">
    <property type="protein sequence ID" value="SEW34110.1"/>
    <property type="molecule type" value="Genomic_DNA"/>
</dbReference>
<feature type="domain" description="ANTAR" evidence="1">
    <location>
        <begin position="116"/>
        <end position="177"/>
    </location>
</feature>
<dbReference type="GO" id="GO:0003723">
    <property type="term" value="F:RNA binding"/>
    <property type="evidence" value="ECO:0007669"/>
    <property type="project" value="InterPro"/>
</dbReference>